<dbReference type="GO" id="GO:0016702">
    <property type="term" value="F:oxidoreductase activity, acting on single donors with incorporation of molecular oxygen, incorporation of two atoms of oxygen"/>
    <property type="evidence" value="ECO:0007669"/>
    <property type="project" value="UniProtKB-ARBA"/>
</dbReference>
<accession>A0A1L0AUR2</accession>
<sequence>MNKIISESKSNLSSNVLQKLIFWSHGGPTFAIKDDPFGCSGAFSKVENLGYKIKNEYKPDYVVIISAHWQPSDQHSSDAYKTVYLSDTKNKSEHPQENELIYDFYGFPDEMYSWKFKNTFNKPLLNRIMKLSEDTDVKIKPKARGLDHGLWVPGKVAQLDTPPEDSNDLIPVVQLSMLPDVQGLSRGSSNIRETLNIHYNLGQLVNKIRSDNGVVVLSGMSVHNLRDLQSLFLGKKVPYAKQFDDYLRELIKKDKEEKINNDFTSKSLYNGLMKLGEDKSLMSLLLSAHSPGIDHFLPFVIGCGALTNDEYFKEEYCEETGSLGWGIYTSEEVSKEHMR</sequence>
<dbReference type="OrthoDB" id="7396853at2759"/>
<dbReference type="PANTHER" id="PTHR30096:SF0">
    <property type="entry name" value="4,5-DOPA DIOXYGENASE EXTRADIOL-LIKE PROTEIN"/>
    <property type="match status" value="1"/>
</dbReference>
<evidence type="ECO:0000256" key="3">
    <source>
        <dbReference type="ARBA" id="ARBA00022723"/>
    </source>
</evidence>
<keyword evidence="3" id="KW-0479">Metal-binding</keyword>
<reference evidence="8" key="1">
    <citation type="submission" date="2016-11" db="EMBL/GenBank/DDBJ databases">
        <authorList>
            <person name="Guldener U."/>
        </authorList>
    </citation>
    <scope>NUCLEOTIDE SEQUENCE [LARGE SCALE GENOMIC DNA]</scope>
</reference>
<feature type="domain" description="Extradiol ring-cleavage dioxygenase class III enzyme subunit B" evidence="6">
    <location>
        <begin position="20"/>
        <end position="259"/>
    </location>
</feature>
<dbReference type="VEuPathDB" id="FungiDB:HGUI_00474"/>
<dbReference type="GO" id="GO:0008198">
    <property type="term" value="F:ferrous iron binding"/>
    <property type="evidence" value="ECO:0007669"/>
    <property type="project" value="InterPro"/>
</dbReference>
<dbReference type="InterPro" id="IPR014436">
    <property type="entry name" value="Extradiol_dOase_DODA"/>
</dbReference>
<dbReference type="AlphaFoldDB" id="A0A1L0AUR2"/>
<evidence type="ECO:0000256" key="4">
    <source>
        <dbReference type="ARBA" id="ARBA00022833"/>
    </source>
</evidence>
<dbReference type="Proteomes" id="UP000183365">
    <property type="component" value="Unassembled WGS sequence"/>
</dbReference>
<keyword evidence="4" id="KW-0862">Zinc</keyword>
<dbReference type="InterPro" id="IPR004183">
    <property type="entry name" value="Xdiol_dOase_suB"/>
</dbReference>
<protein>
    <recommendedName>
        <fullName evidence="6">Extradiol ring-cleavage dioxygenase class III enzyme subunit B domain-containing protein</fullName>
    </recommendedName>
</protein>
<dbReference type="EMBL" id="FQNF01000005">
    <property type="protein sequence ID" value="SGZ38274.1"/>
    <property type="molecule type" value="Genomic_DNA"/>
</dbReference>
<evidence type="ECO:0000256" key="2">
    <source>
        <dbReference type="ARBA" id="ARBA00007581"/>
    </source>
</evidence>
<name>A0A1L0AUR2_9ASCO</name>
<keyword evidence="8" id="KW-1185">Reference proteome</keyword>
<evidence type="ECO:0000259" key="6">
    <source>
        <dbReference type="Pfam" id="PF02900"/>
    </source>
</evidence>
<comment type="similarity">
    <text evidence="2">Belongs to the DODA-type extradiol aromatic ring-opening dioxygenase family.</text>
</comment>
<dbReference type="GO" id="GO:0008270">
    <property type="term" value="F:zinc ion binding"/>
    <property type="evidence" value="ECO:0007669"/>
    <property type="project" value="InterPro"/>
</dbReference>
<dbReference type="SUPFAM" id="SSF53213">
    <property type="entry name" value="LigB-like"/>
    <property type="match status" value="1"/>
</dbReference>
<evidence type="ECO:0000313" key="7">
    <source>
        <dbReference type="EMBL" id="SGZ38274.1"/>
    </source>
</evidence>
<dbReference type="CDD" id="cd07363">
    <property type="entry name" value="45_DOPA_Dioxygenase"/>
    <property type="match status" value="1"/>
</dbReference>
<comment type="cofactor">
    <cofactor evidence="1">
        <name>Zn(2+)</name>
        <dbReference type="ChEBI" id="CHEBI:29105"/>
    </cofactor>
</comment>
<proteinExistence type="inferred from homology"/>
<gene>
    <name evidence="7" type="ORF">HGUI_00474</name>
</gene>
<evidence type="ECO:0000313" key="8">
    <source>
        <dbReference type="Proteomes" id="UP000183365"/>
    </source>
</evidence>
<dbReference type="PANTHER" id="PTHR30096">
    <property type="entry name" value="4,5-DOPA DIOXYGENASE EXTRADIOL-LIKE PROTEIN"/>
    <property type="match status" value="1"/>
</dbReference>
<evidence type="ECO:0000256" key="5">
    <source>
        <dbReference type="ARBA" id="ARBA00023002"/>
    </source>
</evidence>
<dbReference type="Gene3D" id="3.40.830.10">
    <property type="entry name" value="LigB-like"/>
    <property type="match status" value="1"/>
</dbReference>
<evidence type="ECO:0000256" key="1">
    <source>
        <dbReference type="ARBA" id="ARBA00001947"/>
    </source>
</evidence>
<dbReference type="Pfam" id="PF02900">
    <property type="entry name" value="LigB"/>
    <property type="match status" value="1"/>
</dbReference>
<organism evidence="7 8">
    <name type="scientific">Hanseniaspora guilliermondii</name>
    <dbReference type="NCBI Taxonomy" id="56406"/>
    <lineage>
        <taxon>Eukaryota</taxon>
        <taxon>Fungi</taxon>
        <taxon>Dikarya</taxon>
        <taxon>Ascomycota</taxon>
        <taxon>Saccharomycotina</taxon>
        <taxon>Saccharomycetes</taxon>
        <taxon>Saccharomycodales</taxon>
        <taxon>Saccharomycodaceae</taxon>
        <taxon>Hanseniaspora</taxon>
    </lineage>
</organism>
<keyword evidence="5" id="KW-0560">Oxidoreductase</keyword>